<keyword evidence="2" id="KW-1185">Reference proteome</keyword>
<comment type="caution">
    <text evidence="1">The sequence shown here is derived from an EMBL/GenBank/DDBJ whole genome shotgun (WGS) entry which is preliminary data.</text>
</comment>
<reference evidence="1" key="1">
    <citation type="submission" date="2020-08" db="EMBL/GenBank/DDBJ databases">
        <title>Multicomponent nature underlies the extraordinary mechanical properties of spider dragline silk.</title>
        <authorList>
            <person name="Kono N."/>
            <person name="Nakamura H."/>
            <person name="Mori M."/>
            <person name="Yoshida Y."/>
            <person name="Ohtoshi R."/>
            <person name="Malay A.D."/>
            <person name="Moran D.A.P."/>
            <person name="Tomita M."/>
            <person name="Numata K."/>
            <person name="Arakawa K."/>
        </authorList>
    </citation>
    <scope>NUCLEOTIDE SEQUENCE</scope>
</reference>
<accession>A0A8X6QUX9</accession>
<dbReference type="AlphaFoldDB" id="A0A8X6QUX9"/>
<dbReference type="Proteomes" id="UP000887013">
    <property type="component" value="Unassembled WGS sequence"/>
</dbReference>
<gene>
    <name evidence="1" type="ORF">NPIL_160351</name>
</gene>
<name>A0A8X6QUX9_NEPPI</name>
<protein>
    <submittedName>
        <fullName evidence="1">Uncharacterized protein</fullName>
    </submittedName>
</protein>
<sequence length="85" mass="9239">MADSHNSLVSNPLLRCSLTSKREIVAVFGIKHYVGVSIGDVTGSRGQDRRGWTQIRPAAASYYKSARNLLLLSASGSHVTQQEHS</sequence>
<dbReference type="EMBL" id="BMAW01086107">
    <property type="protein sequence ID" value="GFU46088.1"/>
    <property type="molecule type" value="Genomic_DNA"/>
</dbReference>
<evidence type="ECO:0000313" key="2">
    <source>
        <dbReference type="Proteomes" id="UP000887013"/>
    </source>
</evidence>
<organism evidence="1 2">
    <name type="scientific">Nephila pilipes</name>
    <name type="common">Giant wood spider</name>
    <name type="synonym">Nephila maculata</name>
    <dbReference type="NCBI Taxonomy" id="299642"/>
    <lineage>
        <taxon>Eukaryota</taxon>
        <taxon>Metazoa</taxon>
        <taxon>Ecdysozoa</taxon>
        <taxon>Arthropoda</taxon>
        <taxon>Chelicerata</taxon>
        <taxon>Arachnida</taxon>
        <taxon>Araneae</taxon>
        <taxon>Araneomorphae</taxon>
        <taxon>Entelegynae</taxon>
        <taxon>Araneoidea</taxon>
        <taxon>Nephilidae</taxon>
        <taxon>Nephila</taxon>
    </lineage>
</organism>
<evidence type="ECO:0000313" key="1">
    <source>
        <dbReference type="EMBL" id="GFU46088.1"/>
    </source>
</evidence>
<proteinExistence type="predicted"/>